<dbReference type="PANTHER" id="PTHR39456:SF1">
    <property type="entry name" value="METAL-DEPENDENT HYDROLASE"/>
    <property type="match status" value="1"/>
</dbReference>
<dbReference type="Proteomes" id="UP001190466">
    <property type="component" value="Chromosome"/>
</dbReference>
<protein>
    <submittedName>
        <fullName evidence="1">Metal-dependent hydrolase</fullName>
    </submittedName>
</protein>
<accession>A0ABN9P505</accession>
<sequence>MTDLVVRKIRWEFDGTVPFLWQPANPNFALFCNAFTFVAVPFERYIIKALRPVQDRFEDPAVAAEADAFLRQEGQHAAAHRKHMDALIARYPGLQRAHDDATTAFDRLIDEHPVEYHAAYIANLEATFTPLFKVFLDHRDSLFGGADRKVAALMAWHFVEEVEHRSSGLRLSRALSPDPWYRVRLVRPTFRHVTDVMAQIAATMDEAVPPADRGASARELMSPKLLVDELRYRGPGGGRRRARRGGVPTLFGTVGTGDLLSMLWRLTLSQLPNHDPARQPLPDYADVWRAEYRRGTDMTSFAC</sequence>
<dbReference type="InterPro" id="IPR016516">
    <property type="entry name" value="UCP07580"/>
</dbReference>
<name>A0ABN9P505_9MYCO</name>
<gene>
    <name evidence="1" type="ORF">MU0050_003244</name>
</gene>
<evidence type="ECO:0000313" key="2">
    <source>
        <dbReference type="Proteomes" id="UP001190466"/>
    </source>
</evidence>
<proteinExistence type="predicted"/>
<dbReference type="PANTHER" id="PTHR39456">
    <property type="entry name" value="METAL-DEPENDENT HYDROLASE"/>
    <property type="match status" value="1"/>
</dbReference>
<evidence type="ECO:0000313" key="1">
    <source>
        <dbReference type="EMBL" id="CAJ1584549.1"/>
    </source>
</evidence>
<dbReference type="GO" id="GO:0016787">
    <property type="term" value="F:hydrolase activity"/>
    <property type="evidence" value="ECO:0007669"/>
    <property type="project" value="UniProtKB-KW"/>
</dbReference>
<organism evidence="1 2">
    <name type="scientific">[Mycobacterium] wendilense</name>
    <dbReference type="NCBI Taxonomy" id="3064284"/>
    <lineage>
        <taxon>Bacteria</taxon>
        <taxon>Bacillati</taxon>
        <taxon>Actinomycetota</taxon>
        <taxon>Actinomycetes</taxon>
        <taxon>Mycobacteriales</taxon>
        <taxon>Mycobacteriaceae</taxon>
        <taxon>Mycolicibacter</taxon>
    </lineage>
</organism>
<dbReference type="EMBL" id="OY726395">
    <property type="protein sequence ID" value="CAJ1584549.1"/>
    <property type="molecule type" value="Genomic_DNA"/>
</dbReference>
<dbReference type="Pfam" id="PF10118">
    <property type="entry name" value="Metal_hydrol"/>
    <property type="match status" value="1"/>
</dbReference>
<reference evidence="1 2" key="1">
    <citation type="submission" date="2023-08" db="EMBL/GenBank/DDBJ databases">
        <authorList>
            <person name="Folkvardsen B D."/>
            <person name="Norman A."/>
        </authorList>
    </citation>
    <scope>NUCLEOTIDE SEQUENCE [LARGE SCALE GENOMIC DNA]</scope>
    <source>
        <strain evidence="1 2">Mu0050</strain>
    </source>
</reference>
<keyword evidence="2" id="KW-1185">Reference proteome</keyword>
<dbReference type="RefSeq" id="WP_316510596.1">
    <property type="nucleotide sequence ID" value="NZ_OY726395.1"/>
</dbReference>
<keyword evidence="1" id="KW-0378">Hydrolase</keyword>